<dbReference type="Proteomes" id="UP000024635">
    <property type="component" value="Unassembled WGS sequence"/>
</dbReference>
<dbReference type="AlphaFoldDB" id="A0A016W3J9"/>
<accession>A0A016W3J9</accession>
<feature type="domain" description="Peptidase C1A papain C-terminal" evidence="1">
    <location>
        <begin position="94"/>
        <end position="139"/>
    </location>
</feature>
<name>A0A016W3J9_9BILA</name>
<dbReference type="EMBL" id="JARK01001337">
    <property type="protein sequence ID" value="EYC33877.1"/>
    <property type="molecule type" value="Genomic_DNA"/>
</dbReference>
<reference evidence="3" key="1">
    <citation type="journal article" date="2015" name="Nat. Genet.">
        <title>The genome and transcriptome of the zoonotic hookworm Ancylostoma ceylanicum identify infection-specific gene families.</title>
        <authorList>
            <person name="Schwarz E.M."/>
            <person name="Hu Y."/>
            <person name="Antoshechkin I."/>
            <person name="Miller M.M."/>
            <person name="Sternberg P.W."/>
            <person name="Aroian R.V."/>
        </authorList>
    </citation>
    <scope>NUCLEOTIDE SEQUENCE</scope>
    <source>
        <strain evidence="3">HY135</strain>
    </source>
</reference>
<dbReference type="GO" id="GO:0006508">
    <property type="term" value="P:proteolysis"/>
    <property type="evidence" value="ECO:0007669"/>
    <property type="project" value="InterPro"/>
</dbReference>
<evidence type="ECO:0000259" key="1">
    <source>
        <dbReference type="Pfam" id="PF00112"/>
    </source>
</evidence>
<dbReference type="SUPFAM" id="SSF54001">
    <property type="entry name" value="Cysteine proteinases"/>
    <property type="match status" value="1"/>
</dbReference>
<comment type="caution">
    <text evidence="2">The sequence shown here is derived from an EMBL/GenBank/DDBJ whole genome shotgun (WGS) entry which is preliminary data.</text>
</comment>
<organism evidence="2 3">
    <name type="scientific">Ancylostoma ceylanicum</name>
    <dbReference type="NCBI Taxonomy" id="53326"/>
    <lineage>
        <taxon>Eukaryota</taxon>
        <taxon>Metazoa</taxon>
        <taxon>Ecdysozoa</taxon>
        <taxon>Nematoda</taxon>
        <taxon>Chromadorea</taxon>
        <taxon>Rhabditida</taxon>
        <taxon>Rhabditina</taxon>
        <taxon>Rhabditomorpha</taxon>
        <taxon>Strongyloidea</taxon>
        <taxon>Ancylostomatidae</taxon>
        <taxon>Ancylostomatinae</taxon>
        <taxon>Ancylostoma</taxon>
    </lineage>
</organism>
<proteinExistence type="predicted"/>
<evidence type="ECO:0000313" key="3">
    <source>
        <dbReference type="Proteomes" id="UP000024635"/>
    </source>
</evidence>
<dbReference type="Pfam" id="PF00112">
    <property type="entry name" value="Peptidase_C1"/>
    <property type="match status" value="1"/>
</dbReference>
<keyword evidence="3" id="KW-1185">Reference proteome</keyword>
<sequence length="147" mass="16306">MLILIALAVTTLAEKPIPIIQDTSQSAPKEAEQLRGEALVDYVNQHQTLWKAEYSPGVEAYFKYYDGRKVEEKSSKAVHDPKRIRDIVLDVEPPESFDARDHWPNCPSIPYIRDQSNCVGAYAVAPASAFSDRACIQSNGTIKAGIT</sequence>
<evidence type="ECO:0000313" key="2">
    <source>
        <dbReference type="EMBL" id="EYC33877.1"/>
    </source>
</evidence>
<dbReference type="InterPro" id="IPR000668">
    <property type="entry name" value="Peptidase_C1A_C"/>
</dbReference>
<dbReference type="Gene3D" id="3.90.70.10">
    <property type="entry name" value="Cysteine proteinases"/>
    <property type="match status" value="1"/>
</dbReference>
<dbReference type="STRING" id="53326.A0A016W3J9"/>
<dbReference type="OrthoDB" id="5850821at2759"/>
<protein>
    <recommendedName>
        <fullName evidence="1">Peptidase C1A papain C-terminal domain-containing protein</fullName>
    </recommendedName>
</protein>
<gene>
    <name evidence="2" type="primary">Acey_s0001.g139</name>
    <name evidence="2" type="ORF">Y032_0001g139</name>
</gene>
<dbReference type="GO" id="GO:0008234">
    <property type="term" value="F:cysteine-type peptidase activity"/>
    <property type="evidence" value="ECO:0007669"/>
    <property type="project" value="InterPro"/>
</dbReference>
<dbReference type="InterPro" id="IPR038765">
    <property type="entry name" value="Papain-like_cys_pep_sf"/>
</dbReference>